<sequence length="289" mass="33472">MKLKTNTELWDIILEINIRNVHVETLSNLNLQDITEIWNRCWLGYYYNMSYSREHMKVWLELSRVSLEYSTAIYHDRRVVGFTLLAIDKNEGWIAGACIDPAYRNNGLFKILLGSQLNLAKSILLKKIYLEVLEQNYARKAYQGVGFVNTRQLNVYRTLNIKEFKNEILRIPPVFSTTLDEYFINRSHSFFSPAWQRREGYLRRYSTYKAFLNDSETAGALLSGDKSGLLLDVWSSNLAGAKEILSAILHRTDSILSLINQPNDWISTALRSYGINPTANQYEMCVELS</sequence>
<dbReference type="OrthoDB" id="4228396at2"/>
<dbReference type="PROSITE" id="PS51186">
    <property type="entry name" value="GNAT"/>
    <property type="match status" value="1"/>
</dbReference>
<dbReference type="Gene3D" id="3.40.630.30">
    <property type="match status" value="1"/>
</dbReference>
<dbReference type="InterPro" id="IPR000182">
    <property type="entry name" value="GNAT_dom"/>
</dbReference>
<dbReference type="SUPFAM" id="SSF55729">
    <property type="entry name" value="Acyl-CoA N-acyltransferases (Nat)"/>
    <property type="match status" value="1"/>
</dbReference>
<reference evidence="3" key="1">
    <citation type="submission" date="2016-10" db="EMBL/GenBank/DDBJ databases">
        <authorList>
            <person name="Varghese N."/>
            <person name="Submissions S."/>
        </authorList>
    </citation>
    <scope>NUCLEOTIDE SEQUENCE [LARGE SCALE GENOMIC DNA]</scope>
    <source>
        <strain evidence="3">DSM 8344</strain>
    </source>
</reference>
<name>A0A1G8A6H6_9FIRM</name>
<dbReference type="EMBL" id="FNCP01000010">
    <property type="protein sequence ID" value="SDH16539.1"/>
    <property type="molecule type" value="Genomic_DNA"/>
</dbReference>
<dbReference type="Pfam" id="PF00583">
    <property type="entry name" value="Acetyltransf_1"/>
    <property type="match status" value="1"/>
</dbReference>
<proteinExistence type="predicted"/>
<keyword evidence="3" id="KW-1185">Reference proteome</keyword>
<dbReference type="Proteomes" id="UP000198656">
    <property type="component" value="Unassembled WGS sequence"/>
</dbReference>
<accession>A0A1G8A6H6</accession>
<feature type="domain" description="N-acetyltransferase" evidence="1">
    <location>
        <begin position="21"/>
        <end position="165"/>
    </location>
</feature>
<protein>
    <submittedName>
        <fullName evidence="2">Ribosomal protein S18 acetylase RimI</fullName>
    </submittedName>
</protein>
<dbReference type="InterPro" id="IPR016181">
    <property type="entry name" value="Acyl_CoA_acyltransferase"/>
</dbReference>
<evidence type="ECO:0000313" key="3">
    <source>
        <dbReference type="Proteomes" id="UP000198656"/>
    </source>
</evidence>
<gene>
    <name evidence="2" type="ORF">SAMN05443529_110120</name>
</gene>
<dbReference type="CDD" id="cd04301">
    <property type="entry name" value="NAT_SF"/>
    <property type="match status" value="1"/>
</dbReference>
<keyword evidence="2" id="KW-0689">Ribosomal protein</keyword>
<dbReference type="GO" id="GO:0016747">
    <property type="term" value="F:acyltransferase activity, transferring groups other than amino-acyl groups"/>
    <property type="evidence" value="ECO:0007669"/>
    <property type="project" value="InterPro"/>
</dbReference>
<dbReference type="RefSeq" id="WP_092333082.1">
    <property type="nucleotide sequence ID" value="NZ_FNCP01000010.1"/>
</dbReference>
<evidence type="ECO:0000259" key="1">
    <source>
        <dbReference type="PROSITE" id="PS51186"/>
    </source>
</evidence>
<dbReference type="GO" id="GO:0005840">
    <property type="term" value="C:ribosome"/>
    <property type="evidence" value="ECO:0007669"/>
    <property type="project" value="UniProtKB-KW"/>
</dbReference>
<dbReference type="STRING" id="1121419.SAMN05443529_110120"/>
<evidence type="ECO:0000313" key="2">
    <source>
        <dbReference type="EMBL" id="SDH16539.1"/>
    </source>
</evidence>
<organism evidence="2 3">
    <name type="scientific">Desulfosporosinus hippei DSM 8344</name>
    <dbReference type="NCBI Taxonomy" id="1121419"/>
    <lineage>
        <taxon>Bacteria</taxon>
        <taxon>Bacillati</taxon>
        <taxon>Bacillota</taxon>
        <taxon>Clostridia</taxon>
        <taxon>Eubacteriales</taxon>
        <taxon>Desulfitobacteriaceae</taxon>
        <taxon>Desulfosporosinus</taxon>
    </lineage>
</organism>
<dbReference type="AlphaFoldDB" id="A0A1G8A6H6"/>
<keyword evidence="2" id="KW-0687">Ribonucleoprotein</keyword>